<name>A0ABS7RDY6_9ACTN</name>
<evidence type="ECO:0008006" key="4">
    <source>
        <dbReference type="Google" id="ProtNLM"/>
    </source>
</evidence>
<dbReference type="EMBL" id="JAIEZQ010000001">
    <property type="protein sequence ID" value="MBY9073236.1"/>
    <property type="molecule type" value="Genomic_DNA"/>
</dbReference>
<evidence type="ECO:0000313" key="2">
    <source>
        <dbReference type="EMBL" id="MBY9073236.1"/>
    </source>
</evidence>
<keyword evidence="1" id="KW-1133">Transmembrane helix</keyword>
<dbReference type="RefSeq" id="WP_221023054.1">
    <property type="nucleotide sequence ID" value="NZ_JAIEZQ010000001.1"/>
</dbReference>
<sequence>MRMRILAAAGVLVSAAVHLLLWFDGFRDIDVIGPAFMLNAVAGVAIAVLLVLWRHWVPLLLAIGFGASTLGAFVISATVGLFGVHEVWTGTAVLTAAVSEVVAIVAGAVALLREYPVGSPGQPQHRFALRRPHLH</sequence>
<feature type="transmembrane region" description="Helical" evidence="1">
    <location>
        <begin position="59"/>
        <end position="82"/>
    </location>
</feature>
<comment type="caution">
    <text evidence="2">The sequence shown here is derived from an EMBL/GenBank/DDBJ whole genome shotgun (WGS) entry which is preliminary data.</text>
</comment>
<dbReference type="Proteomes" id="UP000754710">
    <property type="component" value="Unassembled WGS sequence"/>
</dbReference>
<feature type="transmembrane region" description="Helical" evidence="1">
    <location>
        <begin position="88"/>
        <end position="112"/>
    </location>
</feature>
<proteinExistence type="predicted"/>
<keyword evidence="1" id="KW-0812">Transmembrane</keyword>
<gene>
    <name evidence="2" type="ORF">K1X13_00240</name>
</gene>
<keyword evidence="1" id="KW-0472">Membrane</keyword>
<keyword evidence="3" id="KW-1185">Reference proteome</keyword>
<organism evidence="2 3">
    <name type="scientific">Nocardioides jiangsuensis</name>
    <dbReference type="NCBI Taxonomy" id="2866161"/>
    <lineage>
        <taxon>Bacteria</taxon>
        <taxon>Bacillati</taxon>
        <taxon>Actinomycetota</taxon>
        <taxon>Actinomycetes</taxon>
        <taxon>Propionibacteriales</taxon>
        <taxon>Nocardioidaceae</taxon>
        <taxon>Nocardioides</taxon>
    </lineage>
</organism>
<accession>A0ABS7RDY6</accession>
<reference evidence="2 3" key="1">
    <citation type="submission" date="2021-08" db="EMBL/GenBank/DDBJ databases">
        <title>Nocardioides bacterium WL0053 sp. nov., isolated from the sediment.</title>
        <authorList>
            <person name="Wang L."/>
            <person name="Zhang D."/>
            <person name="Zhang A."/>
        </authorList>
    </citation>
    <scope>NUCLEOTIDE SEQUENCE [LARGE SCALE GENOMIC DNA]</scope>
    <source>
        <strain evidence="2 3">WL0053</strain>
    </source>
</reference>
<feature type="transmembrane region" description="Helical" evidence="1">
    <location>
        <begin position="32"/>
        <end position="52"/>
    </location>
</feature>
<evidence type="ECO:0000256" key="1">
    <source>
        <dbReference type="SAM" id="Phobius"/>
    </source>
</evidence>
<evidence type="ECO:0000313" key="3">
    <source>
        <dbReference type="Proteomes" id="UP000754710"/>
    </source>
</evidence>
<protein>
    <recommendedName>
        <fullName evidence="4">Superfamily IV 4 TMS phage holin</fullName>
    </recommendedName>
</protein>